<dbReference type="InterPro" id="IPR039422">
    <property type="entry name" value="MarR/SlyA-like"/>
</dbReference>
<dbReference type="SMART" id="SM00347">
    <property type="entry name" value="HTH_MARR"/>
    <property type="match status" value="1"/>
</dbReference>
<keyword evidence="4 7" id="KW-0238">DNA-binding</keyword>
<keyword evidence="8" id="KW-1185">Reference proteome</keyword>
<keyword evidence="2" id="KW-0963">Cytoplasm</keyword>
<dbReference type="SUPFAM" id="SSF46785">
    <property type="entry name" value="Winged helix' DNA-binding domain"/>
    <property type="match status" value="1"/>
</dbReference>
<comment type="subcellular location">
    <subcellularLocation>
        <location evidence="1">Cytoplasm</location>
    </subcellularLocation>
</comment>
<dbReference type="AlphaFoldDB" id="A0A1M5MPF5"/>
<accession>A0A1M5MPF5</accession>
<dbReference type="PANTHER" id="PTHR33164:SF100">
    <property type="entry name" value="OSPR"/>
    <property type="match status" value="1"/>
</dbReference>
<dbReference type="EMBL" id="FQXG01000001">
    <property type="protein sequence ID" value="SHG79067.1"/>
    <property type="molecule type" value="Genomic_DNA"/>
</dbReference>
<sequence length="167" mass="18772">MSTENLQGKSDPLRLDSQICFPLYSAANAVTRAYRPLLKEFDLTYLQYIVMMVLWERQRVNVKTLGEELHLDSGTLTPLLKRLEAKALVVRQRSESDERVREISLTDEGRALKAKMAQVPAAMACRVALSVEELMELKRLSQKLLSQLADNGPAIRPVVGDAENCLT</sequence>
<keyword evidence="3" id="KW-0805">Transcription regulation</keyword>
<dbReference type="STRING" id="299255.SAMN02745129_0720"/>
<evidence type="ECO:0000256" key="1">
    <source>
        <dbReference type="ARBA" id="ARBA00004496"/>
    </source>
</evidence>
<evidence type="ECO:0000313" key="8">
    <source>
        <dbReference type="Proteomes" id="UP000184268"/>
    </source>
</evidence>
<evidence type="ECO:0000256" key="2">
    <source>
        <dbReference type="ARBA" id="ARBA00022490"/>
    </source>
</evidence>
<evidence type="ECO:0000313" key="7">
    <source>
        <dbReference type="EMBL" id="SHG79067.1"/>
    </source>
</evidence>
<dbReference type="PANTHER" id="PTHR33164">
    <property type="entry name" value="TRANSCRIPTIONAL REGULATOR, MARR FAMILY"/>
    <property type="match status" value="1"/>
</dbReference>
<dbReference type="InterPro" id="IPR036388">
    <property type="entry name" value="WH-like_DNA-bd_sf"/>
</dbReference>
<feature type="domain" description="HTH marR-type" evidence="6">
    <location>
        <begin position="16"/>
        <end position="146"/>
    </location>
</feature>
<dbReference type="InterPro" id="IPR000835">
    <property type="entry name" value="HTH_MarR-typ"/>
</dbReference>
<dbReference type="GO" id="GO:0006950">
    <property type="term" value="P:response to stress"/>
    <property type="evidence" value="ECO:0007669"/>
    <property type="project" value="TreeGrafter"/>
</dbReference>
<dbReference type="Pfam" id="PF22381">
    <property type="entry name" value="Staph_reg_Sar_Rot"/>
    <property type="match status" value="1"/>
</dbReference>
<dbReference type="InterPro" id="IPR036390">
    <property type="entry name" value="WH_DNA-bd_sf"/>
</dbReference>
<proteinExistence type="predicted"/>
<keyword evidence="5" id="KW-0804">Transcription</keyword>
<dbReference type="FunFam" id="1.10.10.10:FF:000163">
    <property type="entry name" value="MarR family transcriptional regulator"/>
    <property type="match status" value="1"/>
</dbReference>
<dbReference type="PROSITE" id="PS50995">
    <property type="entry name" value="HTH_MARR_2"/>
    <property type="match status" value="1"/>
</dbReference>
<organism evidence="7 8">
    <name type="scientific">Ferrimonas marina</name>
    <dbReference type="NCBI Taxonomy" id="299255"/>
    <lineage>
        <taxon>Bacteria</taxon>
        <taxon>Pseudomonadati</taxon>
        <taxon>Pseudomonadota</taxon>
        <taxon>Gammaproteobacteria</taxon>
        <taxon>Alteromonadales</taxon>
        <taxon>Ferrimonadaceae</taxon>
        <taxon>Ferrimonas</taxon>
    </lineage>
</organism>
<dbReference type="GO" id="GO:0005737">
    <property type="term" value="C:cytoplasm"/>
    <property type="evidence" value="ECO:0007669"/>
    <property type="project" value="UniProtKB-SubCell"/>
</dbReference>
<evidence type="ECO:0000256" key="5">
    <source>
        <dbReference type="ARBA" id="ARBA00023163"/>
    </source>
</evidence>
<evidence type="ECO:0000259" key="6">
    <source>
        <dbReference type="PROSITE" id="PS50995"/>
    </source>
</evidence>
<dbReference type="InterPro" id="IPR055166">
    <property type="entry name" value="Transc_reg_Sar_Rot_HTH"/>
</dbReference>
<protein>
    <submittedName>
        <fullName evidence="7">DNA-binding transcriptional regulator, MarR family</fullName>
    </submittedName>
</protein>
<dbReference type="GO" id="GO:0003677">
    <property type="term" value="F:DNA binding"/>
    <property type="evidence" value="ECO:0007669"/>
    <property type="project" value="UniProtKB-KW"/>
</dbReference>
<gene>
    <name evidence="7" type="ORF">SAMN02745129_0720</name>
</gene>
<reference evidence="7 8" key="1">
    <citation type="submission" date="2016-11" db="EMBL/GenBank/DDBJ databases">
        <authorList>
            <person name="Jaros S."/>
            <person name="Januszkiewicz K."/>
            <person name="Wedrychowicz H."/>
        </authorList>
    </citation>
    <scope>NUCLEOTIDE SEQUENCE [LARGE SCALE GENOMIC DNA]</scope>
    <source>
        <strain evidence="7 8">DSM 16917</strain>
    </source>
</reference>
<evidence type="ECO:0000256" key="3">
    <source>
        <dbReference type="ARBA" id="ARBA00023015"/>
    </source>
</evidence>
<dbReference type="Proteomes" id="UP000184268">
    <property type="component" value="Unassembled WGS sequence"/>
</dbReference>
<dbReference type="PRINTS" id="PR00598">
    <property type="entry name" value="HTHMARR"/>
</dbReference>
<name>A0A1M5MPF5_9GAMM</name>
<dbReference type="Gene3D" id="1.10.10.10">
    <property type="entry name" value="Winged helix-like DNA-binding domain superfamily/Winged helix DNA-binding domain"/>
    <property type="match status" value="1"/>
</dbReference>
<evidence type="ECO:0000256" key="4">
    <source>
        <dbReference type="ARBA" id="ARBA00023125"/>
    </source>
</evidence>
<dbReference type="GO" id="GO:0003700">
    <property type="term" value="F:DNA-binding transcription factor activity"/>
    <property type="evidence" value="ECO:0007669"/>
    <property type="project" value="InterPro"/>
</dbReference>